<gene>
    <name evidence="2" type="ORF">F3J40_05270</name>
</gene>
<organism evidence="2 3">
    <name type="scientific">Candidatus Pantoea multigeneris</name>
    <dbReference type="NCBI Taxonomy" id="2608357"/>
    <lineage>
        <taxon>Bacteria</taxon>
        <taxon>Pseudomonadati</taxon>
        <taxon>Pseudomonadota</taxon>
        <taxon>Gammaproteobacteria</taxon>
        <taxon>Enterobacterales</taxon>
        <taxon>Erwiniaceae</taxon>
        <taxon>Pantoea</taxon>
    </lineage>
</organism>
<evidence type="ECO:0000313" key="3">
    <source>
        <dbReference type="Proteomes" id="UP001515683"/>
    </source>
</evidence>
<protein>
    <submittedName>
        <fullName evidence="2">Glycosyltransferase</fullName>
    </submittedName>
</protein>
<dbReference type="SUPFAM" id="SSF53756">
    <property type="entry name" value="UDP-Glycosyltransferase/glycogen phosphorylase"/>
    <property type="match status" value="1"/>
</dbReference>
<dbReference type="Pfam" id="PF00534">
    <property type="entry name" value="Glycos_transf_1"/>
    <property type="match status" value="1"/>
</dbReference>
<dbReference type="CDD" id="cd03811">
    <property type="entry name" value="GT4_GT28_WabH-like"/>
    <property type="match status" value="1"/>
</dbReference>
<dbReference type="InterPro" id="IPR001296">
    <property type="entry name" value="Glyco_trans_1"/>
</dbReference>
<dbReference type="Proteomes" id="UP001515683">
    <property type="component" value="Unassembled WGS sequence"/>
</dbReference>
<dbReference type="PANTHER" id="PTHR12526">
    <property type="entry name" value="GLYCOSYLTRANSFERASE"/>
    <property type="match status" value="1"/>
</dbReference>
<reference evidence="2 3" key="1">
    <citation type="journal article" date="2019" name="bioRxiv">
        <title>Bacteria contribute to plant secondary compound degradation in a generalist herbivore system.</title>
        <authorList>
            <person name="Francoeur C.B."/>
            <person name="Khadempour L."/>
            <person name="Moreira-Soto R.D."/>
            <person name="Gotting K."/>
            <person name="Book A.J."/>
            <person name="Pinto-Tomas A.A."/>
            <person name="Keefover-Ring K."/>
            <person name="Currie C.R."/>
        </authorList>
    </citation>
    <scope>NUCLEOTIDE SEQUENCE [LARGE SCALE GENOMIC DNA]</scope>
    <source>
        <strain evidence="2">Acro-835</strain>
    </source>
</reference>
<name>A0ABX0R9K0_9GAMM</name>
<proteinExistence type="predicted"/>
<comment type="caution">
    <text evidence="2">The sequence shown here is derived from an EMBL/GenBank/DDBJ whole genome shotgun (WGS) entry which is preliminary data.</text>
</comment>
<dbReference type="EMBL" id="VWXF01000001">
    <property type="protein sequence ID" value="NIF21017.1"/>
    <property type="molecule type" value="Genomic_DNA"/>
</dbReference>
<accession>A0ABX0R9K0</accession>
<evidence type="ECO:0000313" key="2">
    <source>
        <dbReference type="EMBL" id="NIF21017.1"/>
    </source>
</evidence>
<dbReference type="RefSeq" id="WP_167012846.1">
    <property type="nucleotide sequence ID" value="NZ_VWXF01000001.1"/>
</dbReference>
<keyword evidence="3" id="KW-1185">Reference proteome</keyword>
<dbReference type="PANTHER" id="PTHR12526:SF630">
    <property type="entry name" value="GLYCOSYLTRANSFERASE"/>
    <property type="match status" value="1"/>
</dbReference>
<evidence type="ECO:0000259" key="1">
    <source>
        <dbReference type="Pfam" id="PF00534"/>
    </source>
</evidence>
<feature type="domain" description="Glycosyl transferase family 1" evidence="1">
    <location>
        <begin position="179"/>
        <end position="321"/>
    </location>
</feature>
<sequence length="354" mass="40670">MKNIKRVLVLSEVRSGHGGLENVTRFVINTLNEDPEFHSSLYFFHNGEKPTSNTWINNLKCHYSNKISKNQKLNCYFHIVKLALFIKKIRPDILIALGTRECHIAGWAIKMSCLNITLYSWMHSPPNLKYRPGYLTMAHRHLAISNEVATQLIALGARKSDIDLIYNFVKPSEITIGRPKKLKILYVGRILYEEEKRLKTLFEALRLLCIPWSLDVIGDGKDRVTCQKKATEWGIDNNITWHGWQEEPWVYIERQIDEISCLVLTSRFEGFGMVLVEAMSRGIYCISSDCGGPKDIIAEKVNGEFFATDDAKQLAMILASLPNRTDLPIAETIKASIRKFHEDRYIRRIKKSLA</sequence>
<dbReference type="Gene3D" id="3.40.50.2000">
    <property type="entry name" value="Glycogen Phosphorylase B"/>
    <property type="match status" value="2"/>
</dbReference>